<gene>
    <name evidence="2" type="ORF">BXY45_101104</name>
</gene>
<reference evidence="2 3" key="1">
    <citation type="submission" date="2018-03" db="EMBL/GenBank/DDBJ databases">
        <title>Genomic Encyclopedia of Archaeal and Bacterial Type Strains, Phase II (KMG-II): from individual species to whole genera.</title>
        <authorList>
            <person name="Goeker M."/>
        </authorList>
    </citation>
    <scope>NUCLEOTIDE SEQUENCE [LARGE SCALE GENOMIC DNA]</scope>
    <source>
        <strain evidence="2 3">DSM 44889</strain>
    </source>
</reference>
<protein>
    <submittedName>
        <fullName evidence="2">Uncharacterized protein</fullName>
    </submittedName>
</protein>
<proteinExistence type="predicted"/>
<dbReference type="AlphaFoldDB" id="A0A316AFJ9"/>
<evidence type="ECO:0000256" key="1">
    <source>
        <dbReference type="SAM" id="MobiDB-lite"/>
    </source>
</evidence>
<accession>A0A316AFJ9</accession>
<dbReference type="EMBL" id="QGDQ01000001">
    <property type="protein sequence ID" value="PWJ56129.1"/>
    <property type="molecule type" value="Genomic_DNA"/>
</dbReference>
<sequence length="129" mass="13264">MTSLTTFILPERNITCSMVPVEGAGPYVRCDLASTQWRDEPPLDAGCPSTVGSGQDGRGSVGLGDGPAQRLCLISGGPLDGAGAEVLQYGQSITFAPITCTSSQTLGVTCTNAATQHGFTARRADLKTS</sequence>
<feature type="region of interest" description="Disordered" evidence="1">
    <location>
        <begin position="41"/>
        <end position="60"/>
    </location>
</feature>
<keyword evidence="3" id="KW-1185">Reference proteome</keyword>
<dbReference type="RefSeq" id="WP_109772345.1">
    <property type="nucleotide sequence ID" value="NZ_QGDQ01000001.1"/>
</dbReference>
<dbReference type="OrthoDB" id="495539at2"/>
<comment type="caution">
    <text evidence="2">The sequence shown here is derived from an EMBL/GenBank/DDBJ whole genome shotgun (WGS) entry which is preliminary data.</text>
</comment>
<evidence type="ECO:0000313" key="2">
    <source>
        <dbReference type="EMBL" id="PWJ56129.1"/>
    </source>
</evidence>
<evidence type="ECO:0000313" key="3">
    <source>
        <dbReference type="Proteomes" id="UP000245469"/>
    </source>
</evidence>
<name>A0A316AFJ9_9ACTN</name>
<organism evidence="2 3">
    <name type="scientific">Quadrisphaera granulorum</name>
    <dbReference type="NCBI Taxonomy" id="317664"/>
    <lineage>
        <taxon>Bacteria</taxon>
        <taxon>Bacillati</taxon>
        <taxon>Actinomycetota</taxon>
        <taxon>Actinomycetes</taxon>
        <taxon>Kineosporiales</taxon>
        <taxon>Kineosporiaceae</taxon>
        <taxon>Quadrisphaera</taxon>
    </lineage>
</organism>
<dbReference type="Proteomes" id="UP000245469">
    <property type="component" value="Unassembled WGS sequence"/>
</dbReference>